<gene>
    <name evidence="1" type="ORF">OUZ56_015700</name>
</gene>
<evidence type="ECO:0000313" key="1">
    <source>
        <dbReference type="EMBL" id="KAK4026673.1"/>
    </source>
</evidence>
<evidence type="ECO:0000313" key="2">
    <source>
        <dbReference type="Proteomes" id="UP001234178"/>
    </source>
</evidence>
<reference evidence="1 2" key="1">
    <citation type="journal article" date="2023" name="Nucleic Acids Res.">
        <title>The hologenome of Daphnia magna reveals possible DNA methylation and microbiome-mediated evolution of the host genome.</title>
        <authorList>
            <person name="Chaturvedi A."/>
            <person name="Li X."/>
            <person name="Dhandapani V."/>
            <person name="Marshall H."/>
            <person name="Kissane S."/>
            <person name="Cuenca-Cambronero M."/>
            <person name="Asole G."/>
            <person name="Calvet F."/>
            <person name="Ruiz-Romero M."/>
            <person name="Marangio P."/>
            <person name="Guigo R."/>
            <person name="Rago D."/>
            <person name="Mirbahai L."/>
            <person name="Eastwood N."/>
            <person name="Colbourne J.K."/>
            <person name="Zhou J."/>
            <person name="Mallon E."/>
            <person name="Orsini L."/>
        </authorList>
    </citation>
    <scope>NUCLEOTIDE SEQUENCE [LARGE SCALE GENOMIC DNA]</scope>
    <source>
        <strain evidence="1">LRV0_1</strain>
    </source>
</reference>
<comment type="caution">
    <text evidence="1">The sequence shown here is derived from an EMBL/GenBank/DDBJ whole genome shotgun (WGS) entry which is preliminary data.</text>
</comment>
<proteinExistence type="predicted"/>
<dbReference type="EMBL" id="JAOYFB010000038">
    <property type="protein sequence ID" value="KAK4026673.1"/>
    <property type="molecule type" value="Genomic_DNA"/>
</dbReference>
<name>A0ABR0ANH2_9CRUS</name>
<dbReference type="Proteomes" id="UP001234178">
    <property type="component" value="Unassembled WGS sequence"/>
</dbReference>
<sequence length="165" mass="19013">MEHILAYLSCWELLQNIFRLMAVCWDCLGSLLVPTLQIGTSSATTSASLFLNFFDNLCRSQHFQLADVGRHRRYCPSPSPGILPKRTSTVETELEETWRMVQEQYHIFCVELVEVKVQRVLALKDLTSAPDTVFATINYHHFTNLLIVSTEPIMWKDFAFRVRGT</sequence>
<keyword evidence="2" id="KW-1185">Reference proteome</keyword>
<accession>A0ABR0ANH2</accession>
<organism evidence="1 2">
    <name type="scientific">Daphnia magna</name>
    <dbReference type="NCBI Taxonomy" id="35525"/>
    <lineage>
        <taxon>Eukaryota</taxon>
        <taxon>Metazoa</taxon>
        <taxon>Ecdysozoa</taxon>
        <taxon>Arthropoda</taxon>
        <taxon>Crustacea</taxon>
        <taxon>Branchiopoda</taxon>
        <taxon>Diplostraca</taxon>
        <taxon>Cladocera</taxon>
        <taxon>Anomopoda</taxon>
        <taxon>Daphniidae</taxon>
        <taxon>Daphnia</taxon>
    </lineage>
</organism>
<protein>
    <submittedName>
        <fullName evidence="1">Uncharacterized protein</fullName>
    </submittedName>
</protein>